<evidence type="ECO:0000313" key="1">
    <source>
        <dbReference type="EMBL" id="BAF99867.1"/>
    </source>
</evidence>
<proteinExistence type="predicted"/>
<dbReference type="PaxDb" id="449447-MAE_00460"/>
<dbReference type="Proteomes" id="UP000001510">
    <property type="component" value="Chromosome"/>
</dbReference>
<protein>
    <submittedName>
        <fullName evidence="1">Uncharacterized protein</fullName>
    </submittedName>
</protein>
<dbReference type="KEGG" id="mar:MAE_00460"/>
<dbReference type="EnsemblBacteria" id="BAF99867">
    <property type="protein sequence ID" value="BAF99867"/>
    <property type="gene ID" value="MAE_00460"/>
</dbReference>
<dbReference type="STRING" id="449447.MAE_00460"/>
<name>B0JFS3_MICAN</name>
<dbReference type="EMBL" id="AP009552">
    <property type="protein sequence ID" value="BAF99867.1"/>
    <property type="molecule type" value="Genomic_DNA"/>
</dbReference>
<organism evidence="1 2">
    <name type="scientific">Microcystis aeruginosa (strain NIES-843 / IAM M-2473)</name>
    <dbReference type="NCBI Taxonomy" id="449447"/>
    <lineage>
        <taxon>Bacteria</taxon>
        <taxon>Bacillati</taxon>
        <taxon>Cyanobacteriota</taxon>
        <taxon>Cyanophyceae</taxon>
        <taxon>Oscillatoriophycideae</taxon>
        <taxon>Chroococcales</taxon>
        <taxon>Microcystaceae</taxon>
        <taxon>Microcystis</taxon>
    </lineage>
</organism>
<keyword evidence="2" id="KW-1185">Reference proteome</keyword>
<gene>
    <name evidence="1" type="ordered locus">MAE_00460</name>
</gene>
<dbReference type="HOGENOM" id="CLU_2700616_0_0_3"/>
<dbReference type="AlphaFoldDB" id="B0JFS3"/>
<reference evidence="1 2" key="1">
    <citation type="journal article" date="2007" name="DNA Res.">
        <title>Complete genomic structure of the bloom-forming toxic cyanobacterium Microcystis aeruginosa NIES-843.</title>
        <authorList>
            <person name="Kaneko T."/>
            <person name="Nakajima N."/>
            <person name="Okamoto S."/>
            <person name="Suzuki I."/>
            <person name="Tanabe Y."/>
            <person name="Tamaoki M."/>
            <person name="Nakamura Y."/>
            <person name="Kasai F."/>
            <person name="Watanabe A."/>
            <person name="Kawashima K."/>
            <person name="Kishida Y."/>
            <person name="Ono A."/>
            <person name="Shimizu Y."/>
            <person name="Takahashi C."/>
            <person name="Minami C."/>
            <person name="Fujishiro T."/>
            <person name="Kohara M."/>
            <person name="Katoh M."/>
            <person name="Nakazaki N."/>
            <person name="Nakayama S."/>
            <person name="Yamada M."/>
            <person name="Tabata S."/>
            <person name="Watanabe M.M."/>
        </authorList>
    </citation>
    <scope>NUCLEOTIDE SEQUENCE [LARGE SCALE GENOMIC DNA]</scope>
    <source>
        <strain evidence="2">NIES-843 / IAM M-247</strain>
    </source>
</reference>
<accession>B0JFS3</accession>
<evidence type="ECO:0000313" key="2">
    <source>
        <dbReference type="Proteomes" id="UP000001510"/>
    </source>
</evidence>
<sequence length="73" mass="8068">MLESGGLLCVVSRKRSAPPYQIPKRSDHRNRIAITRDGSGVFPLDRSSIAGCQFFGFHGVNAPMMLINLINRP</sequence>